<name>A0AA95FW31_KLUIN</name>
<proteinExistence type="predicted"/>
<gene>
    <name evidence="2" type="ORF">QBD33_16105</name>
</gene>
<keyword evidence="1" id="KW-0472">Membrane</keyword>
<evidence type="ECO:0000256" key="1">
    <source>
        <dbReference type="SAM" id="Phobius"/>
    </source>
</evidence>
<dbReference type="Proteomes" id="UP001177527">
    <property type="component" value="Chromosome"/>
</dbReference>
<evidence type="ECO:0000313" key="3">
    <source>
        <dbReference type="Proteomes" id="UP001177527"/>
    </source>
</evidence>
<feature type="transmembrane region" description="Helical" evidence="1">
    <location>
        <begin position="100"/>
        <end position="120"/>
    </location>
</feature>
<protein>
    <submittedName>
        <fullName evidence="2">Uncharacterized protein</fullName>
    </submittedName>
</protein>
<feature type="transmembrane region" description="Helical" evidence="1">
    <location>
        <begin position="9"/>
        <end position="28"/>
    </location>
</feature>
<reference evidence="2" key="1">
    <citation type="submission" date="2023-04" db="EMBL/GenBank/DDBJ databases">
        <title>APH(3)-Id, a novel chromosomal aminoglycoside phosphotransferase, identified from an environmental isolate of Kluyvera intermedia DW18.</title>
        <authorList>
            <person name="Sha Y."/>
        </authorList>
    </citation>
    <scope>NUCLEOTIDE SEQUENCE</scope>
    <source>
        <strain evidence="2">DW18</strain>
    </source>
</reference>
<dbReference type="RefSeq" id="WP_280556108.1">
    <property type="nucleotide sequence ID" value="NZ_CP123488.1"/>
</dbReference>
<organism evidence="2 3">
    <name type="scientific">Kluyvera intermedia</name>
    <name type="common">Enterobacter intermedius</name>
    <dbReference type="NCBI Taxonomy" id="61648"/>
    <lineage>
        <taxon>Bacteria</taxon>
        <taxon>Pseudomonadati</taxon>
        <taxon>Pseudomonadota</taxon>
        <taxon>Gammaproteobacteria</taxon>
        <taxon>Enterobacterales</taxon>
        <taxon>Enterobacteriaceae</taxon>
        <taxon>Kluyvera</taxon>
    </lineage>
</organism>
<feature type="transmembrane region" description="Helical" evidence="1">
    <location>
        <begin position="126"/>
        <end position="151"/>
    </location>
</feature>
<dbReference type="EMBL" id="CP123488">
    <property type="protein sequence ID" value="WGL55149.1"/>
    <property type="molecule type" value="Genomic_DNA"/>
</dbReference>
<keyword evidence="1" id="KW-1133">Transmembrane helix</keyword>
<accession>A0AA95FW31</accession>
<sequence>MNYQVFPLFFMRMITLLFFLIAVGLHFVGISALISYFVLVGVIFPIMISMRLHTLNESGQALILAENSQWTTYIHGFPAQEQRSVLKNPCFFSQARLRKFFIACFSGKLCLQIACIVILVCDYTNGANAIAAMFALVCLLVFAVSSVSALYRVIANRWQCENLTTDTGTVWCQGFMLNGEKKMAMLARLF</sequence>
<dbReference type="AlphaFoldDB" id="A0AA95FW31"/>
<evidence type="ECO:0000313" key="2">
    <source>
        <dbReference type="EMBL" id="WGL55149.1"/>
    </source>
</evidence>
<keyword evidence="1" id="KW-0812">Transmembrane</keyword>